<dbReference type="InterPro" id="IPR011333">
    <property type="entry name" value="SKP1/BTB/POZ_sf"/>
</dbReference>
<dbReference type="EMBL" id="ML987209">
    <property type="protein sequence ID" value="KAF2242044.1"/>
    <property type="molecule type" value="Genomic_DNA"/>
</dbReference>
<dbReference type="Gene3D" id="3.30.710.10">
    <property type="entry name" value="Potassium Channel Kv1.1, Chain A"/>
    <property type="match status" value="1"/>
</dbReference>
<reference evidence="2" key="1">
    <citation type="journal article" date="2020" name="Stud. Mycol.">
        <title>101 Dothideomycetes genomes: a test case for predicting lifestyles and emergence of pathogens.</title>
        <authorList>
            <person name="Haridas S."/>
            <person name="Albert R."/>
            <person name="Binder M."/>
            <person name="Bloem J."/>
            <person name="Labutti K."/>
            <person name="Salamov A."/>
            <person name="Andreopoulos B."/>
            <person name="Baker S."/>
            <person name="Barry K."/>
            <person name="Bills G."/>
            <person name="Bluhm B."/>
            <person name="Cannon C."/>
            <person name="Castanera R."/>
            <person name="Culley D."/>
            <person name="Daum C."/>
            <person name="Ezra D."/>
            <person name="Gonzalez J."/>
            <person name="Henrissat B."/>
            <person name="Kuo A."/>
            <person name="Liang C."/>
            <person name="Lipzen A."/>
            <person name="Lutzoni F."/>
            <person name="Magnuson J."/>
            <person name="Mondo S."/>
            <person name="Nolan M."/>
            <person name="Ohm R."/>
            <person name="Pangilinan J."/>
            <person name="Park H.-J."/>
            <person name="Ramirez L."/>
            <person name="Alfaro M."/>
            <person name="Sun H."/>
            <person name="Tritt A."/>
            <person name="Yoshinaga Y."/>
            <person name="Zwiers L.-H."/>
            <person name="Turgeon B."/>
            <person name="Goodwin S."/>
            <person name="Spatafora J."/>
            <person name="Crous P."/>
            <person name="Grigoriev I."/>
        </authorList>
    </citation>
    <scope>NUCLEOTIDE SEQUENCE</scope>
    <source>
        <strain evidence="2">CBS 122368</strain>
    </source>
</reference>
<dbReference type="InterPro" id="IPR000210">
    <property type="entry name" value="BTB/POZ_dom"/>
</dbReference>
<dbReference type="RefSeq" id="XP_033677048.1">
    <property type="nucleotide sequence ID" value="XM_033822822.1"/>
</dbReference>
<dbReference type="GeneID" id="54576152"/>
<dbReference type="PANTHER" id="PTHR47843">
    <property type="entry name" value="BTB DOMAIN-CONTAINING PROTEIN-RELATED"/>
    <property type="match status" value="1"/>
</dbReference>
<dbReference type="PROSITE" id="PS50097">
    <property type="entry name" value="BTB"/>
    <property type="match status" value="1"/>
</dbReference>
<protein>
    <recommendedName>
        <fullName evidence="1">BTB domain-containing protein</fullName>
    </recommendedName>
</protein>
<feature type="non-terminal residue" evidence="2">
    <location>
        <position position="1"/>
    </location>
</feature>
<dbReference type="SUPFAM" id="SSF54695">
    <property type="entry name" value="POZ domain"/>
    <property type="match status" value="1"/>
</dbReference>
<evidence type="ECO:0000259" key="1">
    <source>
        <dbReference type="PROSITE" id="PS50097"/>
    </source>
</evidence>
<feature type="non-terminal residue" evidence="2">
    <location>
        <position position="152"/>
    </location>
</feature>
<proteinExistence type="predicted"/>
<dbReference type="AlphaFoldDB" id="A0A6A6HV29"/>
<gene>
    <name evidence="2" type="ORF">BU26DRAFT_402818</name>
</gene>
<dbReference type="Pfam" id="PF00651">
    <property type="entry name" value="BTB"/>
    <property type="match status" value="1"/>
</dbReference>
<sequence length="152" mass="17513">PEEFHLHAFYLTNRSAFFRAAINGNWKESAERTIKLPAEEPHVFRHYLSLIFFNKLPIKPEVDAGLLIGNAMDTVYRRLFNLYILCDRLQDIAAKNVIITACVEQANSKPGNDDSHFFPEPEEINIIYENTAGDCGMRRMLVDMWAYTRCGV</sequence>
<feature type="domain" description="BTB" evidence="1">
    <location>
        <begin position="1"/>
        <end position="60"/>
    </location>
</feature>
<dbReference type="PANTHER" id="PTHR47843:SF2">
    <property type="entry name" value="BTB DOMAIN-CONTAINING PROTEIN"/>
    <property type="match status" value="1"/>
</dbReference>
<organism evidence="2 3">
    <name type="scientific">Trematosphaeria pertusa</name>
    <dbReference type="NCBI Taxonomy" id="390896"/>
    <lineage>
        <taxon>Eukaryota</taxon>
        <taxon>Fungi</taxon>
        <taxon>Dikarya</taxon>
        <taxon>Ascomycota</taxon>
        <taxon>Pezizomycotina</taxon>
        <taxon>Dothideomycetes</taxon>
        <taxon>Pleosporomycetidae</taxon>
        <taxon>Pleosporales</taxon>
        <taxon>Massarineae</taxon>
        <taxon>Trematosphaeriaceae</taxon>
        <taxon>Trematosphaeria</taxon>
    </lineage>
</organism>
<dbReference type="Proteomes" id="UP000800094">
    <property type="component" value="Unassembled WGS sequence"/>
</dbReference>
<accession>A0A6A6HV29</accession>
<name>A0A6A6HV29_9PLEO</name>
<dbReference type="OrthoDB" id="1022638at2759"/>
<evidence type="ECO:0000313" key="2">
    <source>
        <dbReference type="EMBL" id="KAF2242044.1"/>
    </source>
</evidence>
<keyword evidence="3" id="KW-1185">Reference proteome</keyword>
<evidence type="ECO:0000313" key="3">
    <source>
        <dbReference type="Proteomes" id="UP000800094"/>
    </source>
</evidence>